<accession>A0AC35G3W7</accession>
<dbReference type="WBParaSite" id="PS1159_v2.g23220.t2">
    <property type="protein sequence ID" value="PS1159_v2.g23220.t2"/>
    <property type="gene ID" value="PS1159_v2.g23220"/>
</dbReference>
<reference evidence="2" key="1">
    <citation type="submission" date="2022-11" db="UniProtKB">
        <authorList>
            <consortium name="WormBaseParasite"/>
        </authorList>
    </citation>
    <scope>IDENTIFICATION</scope>
</reference>
<dbReference type="Proteomes" id="UP000887580">
    <property type="component" value="Unplaced"/>
</dbReference>
<sequence>MVVSHKKYLEEVASYDDLLDKVYDHVHTQVASKRDLGRKVMDIMLAAINQEVLNDPHSVRKLIIDKQLVLPNTISHPPSMYVHLLIEHDPEHLLTRIIQKLFGEEKPKESEQERLEKLRFKREFAAPAMTRVVAQIGQELVQEYTYGDIVHARNLPDMPKDIEGYKRVAEQLKPVWQSLKEKNAPYKSKYHVCRVCRFKTDSLVAFSKHQWTLHYDGKKYSCTMCPEFNNNVARIRKHYMDKHEIVPTANEEPSNRLDCPICEEDFKFKGELNNHLKDCKRQALSQRRILHPTENDKLAINQWLWTKPTLEPRVARTQPKPPQQPPKPVKQPVHVAPPHRPTLSAGPSHSRPPTLPSAAAASGMPQNITQLMPLIQSLNANPAALEKIKNEHPLVYRQLQTQLANLRNNPQALAQFRTMTPPVRPSTQARKTTASDFPPPGGYSASSRAPVLQRAVPPRPALIKLNCEICDQTLDKLQSYLEHMQHNHKKLEGKTLNDMSQGAPLACSKCKDRFWCYDGLERHLVMAHGLVTQEFLRKAQNKQDGGRCQICKKQYAFNMLQHLVQEHNKNLCSAEIRYSCDVCQFSCTVYQELEEHLSTQHPKKGPGAH</sequence>
<name>A0AC35G3W7_9BILA</name>
<protein>
    <submittedName>
        <fullName evidence="2">C2H2-type domain-containing protein</fullName>
    </submittedName>
</protein>
<organism evidence="1 2">
    <name type="scientific">Panagrolaimus sp. PS1159</name>
    <dbReference type="NCBI Taxonomy" id="55785"/>
    <lineage>
        <taxon>Eukaryota</taxon>
        <taxon>Metazoa</taxon>
        <taxon>Ecdysozoa</taxon>
        <taxon>Nematoda</taxon>
        <taxon>Chromadorea</taxon>
        <taxon>Rhabditida</taxon>
        <taxon>Tylenchina</taxon>
        <taxon>Panagrolaimomorpha</taxon>
        <taxon>Panagrolaimoidea</taxon>
        <taxon>Panagrolaimidae</taxon>
        <taxon>Panagrolaimus</taxon>
    </lineage>
</organism>
<evidence type="ECO:0000313" key="2">
    <source>
        <dbReference type="WBParaSite" id="PS1159_v2.g23220.t2"/>
    </source>
</evidence>
<proteinExistence type="predicted"/>
<evidence type="ECO:0000313" key="1">
    <source>
        <dbReference type="Proteomes" id="UP000887580"/>
    </source>
</evidence>